<name>A0A2S5A4M1_9SPHI</name>
<gene>
    <name evidence="1" type="ORF">C3K47_07190</name>
</gene>
<protein>
    <submittedName>
        <fullName evidence="1">Bacteriocin-protection protein</fullName>
    </submittedName>
</protein>
<dbReference type="EMBL" id="PQVF01000004">
    <property type="protein sequence ID" value="POY37541.1"/>
    <property type="molecule type" value="Genomic_DNA"/>
</dbReference>
<reference evidence="1 2" key="1">
    <citation type="submission" date="2018-01" db="EMBL/GenBank/DDBJ databases">
        <authorList>
            <person name="Gaut B.S."/>
            <person name="Morton B.R."/>
            <person name="Clegg M.T."/>
            <person name="Duvall M.R."/>
        </authorList>
    </citation>
    <scope>NUCLEOTIDE SEQUENCE [LARGE SCALE GENOMIC DNA]</scope>
    <source>
        <strain evidence="1 2">HR-AV</strain>
    </source>
</reference>
<dbReference type="OrthoDB" id="9796999at2"/>
<proteinExistence type="predicted"/>
<comment type="caution">
    <text evidence="1">The sequence shown here is derived from an EMBL/GenBank/DDBJ whole genome shotgun (WGS) entry which is preliminary data.</text>
</comment>
<dbReference type="Pfam" id="PF13376">
    <property type="entry name" value="OmdA"/>
    <property type="match status" value="1"/>
</dbReference>
<evidence type="ECO:0000313" key="2">
    <source>
        <dbReference type="Proteomes" id="UP000236893"/>
    </source>
</evidence>
<keyword evidence="2" id="KW-1185">Reference proteome</keyword>
<dbReference type="RefSeq" id="WP_103788448.1">
    <property type="nucleotide sequence ID" value="NZ_PQVF01000004.1"/>
</dbReference>
<dbReference type="Proteomes" id="UP000236893">
    <property type="component" value="Unassembled WGS sequence"/>
</dbReference>
<organism evidence="1 2">
    <name type="scientific">Solitalea longa</name>
    <dbReference type="NCBI Taxonomy" id="2079460"/>
    <lineage>
        <taxon>Bacteria</taxon>
        <taxon>Pseudomonadati</taxon>
        <taxon>Bacteroidota</taxon>
        <taxon>Sphingobacteriia</taxon>
        <taxon>Sphingobacteriales</taxon>
        <taxon>Sphingobacteriaceae</taxon>
        <taxon>Solitalea</taxon>
    </lineage>
</organism>
<accession>A0A2S5A4M1</accession>
<dbReference type="AlphaFoldDB" id="A0A2S5A4M1"/>
<evidence type="ECO:0000313" key="1">
    <source>
        <dbReference type="EMBL" id="POY37541.1"/>
    </source>
</evidence>
<sequence>MKPTFFPTPDDFRKWLEQNHETSTEFLVGFYKVNSGKPSITWPESVNQALCFGWIDGVRKSIDEESYCIRFTPRKPTSIWSGINIKKVEELSKQGLMQPAGLAAFKKRTEAKSRVYSFEKDPVNLSAEFEKKFKANSKAWDFFQSQAPWYKKNAIHWVMDAKQEVTKLKRLETLITKSAAGERR</sequence>